<accession>A0ABQ9YJ07</accession>
<sequence>MVSLLELVKSDFPFDADFEGKVETILHSLCPSSGIVTTDFLLYDLVPSRKKPLSGFVELIQVLLSSRNRRIVDATLNFTESTFSYCGSGQKLRILSYNMVSVIFEVFHSKSEIIEIDQNLDNRFIALLSPLLGLPEKMRDMPPFRSIPEQAVFETWFKHGVKPAGSDLVQMCRSCRSRPFTVTTDSIQALLKSILLMLPFYSSPLDLELKTTFHSNTFLQVHDTLPEWKRSGGHVSLNGKIAYRTWLNEGWEDVVESHLNVSSIQTFRTDYNKIRTIEQASLPFLSLVDFIKEGNNLDDKATIQACTLLKRTIAHFTNIQILYNLVPKPDGSCFGFAESIVPLLTSSNEVLVKASMSLLERIAFHGFPAIHFDFLATDFFHLLPQAFYEQDMHLIAHSNLVMMTIVTRFVMDSHPHTIQKLCQSRQISMDTFEQTFIDKFIRHIAPFLEFITTHRRRIKDSVNSWDFPELFGTILEFAPFLEQMTQFVLSSSLSLTILDCSVFFETSSITYTFIRRISDGIAPLLKNDPAVKKRGRQIQTKLCAEGLSDEIELHLKYRSDSRYEHHILLLVAKLIAQLGGNVQFFA</sequence>
<dbReference type="EMBL" id="JARBJD010000005">
    <property type="protein sequence ID" value="KAK2963746.1"/>
    <property type="molecule type" value="Genomic_DNA"/>
</dbReference>
<name>A0ABQ9YJ07_9EUKA</name>
<evidence type="ECO:0000313" key="1">
    <source>
        <dbReference type="EMBL" id="KAK2963746.1"/>
    </source>
</evidence>
<dbReference type="Proteomes" id="UP001281761">
    <property type="component" value="Unassembled WGS sequence"/>
</dbReference>
<proteinExistence type="predicted"/>
<dbReference type="InterPro" id="IPR016024">
    <property type="entry name" value="ARM-type_fold"/>
</dbReference>
<keyword evidence="2" id="KW-1185">Reference proteome</keyword>
<organism evidence="1 2">
    <name type="scientific">Blattamonas nauphoetae</name>
    <dbReference type="NCBI Taxonomy" id="2049346"/>
    <lineage>
        <taxon>Eukaryota</taxon>
        <taxon>Metamonada</taxon>
        <taxon>Preaxostyla</taxon>
        <taxon>Oxymonadida</taxon>
        <taxon>Blattamonas</taxon>
    </lineage>
</organism>
<dbReference type="SUPFAM" id="SSF48371">
    <property type="entry name" value="ARM repeat"/>
    <property type="match status" value="1"/>
</dbReference>
<comment type="caution">
    <text evidence="1">The sequence shown here is derived from an EMBL/GenBank/DDBJ whole genome shotgun (WGS) entry which is preliminary data.</text>
</comment>
<protein>
    <submittedName>
        <fullName evidence="1">Uncharacterized protein</fullName>
    </submittedName>
</protein>
<evidence type="ECO:0000313" key="2">
    <source>
        <dbReference type="Proteomes" id="UP001281761"/>
    </source>
</evidence>
<gene>
    <name evidence="1" type="ORF">BLNAU_1313</name>
</gene>
<reference evidence="1 2" key="1">
    <citation type="journal article" date="2022" name="bioRxiv">
        <title>Genomics of Preaxostyla Flagellates Illuminates Evolutionary Transitions and the Path Towards Mitochondrial Loss.</title>
        <authorList>
            <person name="Novak L.V.F."/>
            <person name="Treitli S.C."/>
            <person name="Pyrih J."/>
            <person name="Halakuc P."/>
            <person name="Pipaliya S.V."/>
            <person name="Vacek V."/>
            <person name="Brzon O."/>
            <person name="Soukal P."/>
            <person name="Eme L."/>
            <person name="Dacks J.B."/>
            <person name="Karnkowska A."/>
            <person name="Elias M."/>
            <person name="Hampl V."/>
        </authorList>
    </citation>
    <scope>NUCLEOTIDE SEQUENCE [LARGE SCALE GENOMIC DNA]</scope>
    <source>
        <strain evidence="1">NAU3</strain>
        <tissue evidence="1">Gut</tissue>
    </source>
</reference>